<evidence type="ECO:0000313" key="3">
    <source>
        <dbReference type="Proteomes" id="UP001163046"/>
    </source>
</evidence>
<dbReference type="GO" id="GO:0016020">
    <property type="term" value="C:membrane"/>
    <property type="evidence" value="ECO:0007669"/>
    <property type="project" value="InterPro"/>
</dbReference>
<proteinExistence type="predicted"/>
<dbReference type="Proteomes" id="UP001163046">
    <property type="component" value="Unassembled WGS sequence"/>
</dbReference>
<dbReference type="AlphaFoldDB" id="A0A9W9ZWJ0"/>
<evidence type="ECO:0000256" key="1">
    <source>
        <dbReference type="SAM" id="SignalP"/>
    </source>
</evidence>
<organism evidence="2 3">
    <name type="scientific">Desmophyllum pertusum</name>
    <dbReference type="NCBI Taxonomy" id="174260"/>
    <lineage>
        <taxon>Eukaryota</taxon>
        <taxon>Metazoa</taxon>
        <taxon>Cnidaria</taxon>
        <taxon>Anthozoa</taxon>
        <taxon>Hexacorallia</taxon>
        <taxon>Scleractinia</taxon>
        <taxon>Caryophylliina</taxon>
        <taxon>Caryophylliidae</taxon>
        <taxon>Desmophyllum</taxon>
    </lineage>
</organism>
<dbReference type="EMBL" id="MU825531">
    <property type="protein sequence ID" value="KAJ7388253.1"/>
    <property type="molecule type" value="Genomic_DNA"/>
</dbReference>
<dbReference type="PANTHER" id="PTHR11388">
    <property type="entry name" value="ORGANIC ANION TRANSPORTER"/>
    <property type="match status" value="1"/>
</dbReference>
<dbReference type="InterPro" id="IPR004156">
    <property type="entry name" value="OATP"/>
</dbReference>
<accession>A0A9W9ZWJ0</accession>
<gene>
    <name evidence="2" type="ORF">OS493_038940</name>
</gene>
<evidence type="ECO:0000313" key="2">
    <source>
        <dbReference type="EMBL" id="KAJ7388253.1"/>
    </source>
</evidence>
<keyword evidence="3" id="KW-1185">Reference proteome</keyword>
<sequence length="101" mass="10779">MCFIIAVVGLVGMSFLYIKCDTPNIAGVNAPYLKQGSSSYSNCACVAETDNPSGGAKNGNCYVDCGLKFILFMAILALSPCMTFMNDTPAYIVTLRQKTLS</sequence>
<keyword evidence="1" id="KW-0732">Signal</keyword>
<comment type="caution">
    <text evidence="2">The sequence shown here is derived from an EMBL/GenBank/DDBJ whole genome shotgun (WGS) entry which is preliminary data.</text>
</comment>
<name>A0A9W9ZWJ0_9CNID</name>
<reference evidence="2" key="1">
    <citation type="submission" date="2023-01" db="EMBL/GenBank/DDBJ databases">
        <title>Genome assembly of the deep-sea coral Lophelia pertusa.</title>
        <authorList>
            <person name="Herrera S."/>
            <person name="Cordes E."/>
        </authorList>
    </citation>
    <scope>NUCLEOTIDE SEQUENCE</scope>
    <source>
        <strain evidence="2">USNM1676648</strain>
        <tissue evidence="2">Polyp</tissue>
    </source>
</reference>
<protein>
    <submittedName>
        <fullName evidence="2">Uncharacterized protein</fullName>
    </submittedName>
</protein>
<dbReference type="GO" id="GO:0055085">
    <property type="term" value="P:transmembrane transport"/>
    <property type="evidence" value="ECO:0007669"/>
    <property type="project" value="InterPro"/>
</dbReference>
<dbReference type="PANTHER" id="PTHR11388:SF100">
    <property type="entry name" value="SOLUTE CARRIER ORGANIC ANION TRANSPORTER FAMILY MEMBER 4A1"/>
    <property type="match status" value="1"/>
</dbReference>
<dbReference type="Pfam" id="PF03137">
    <property type="entry name" value="OATP"/>
    <property type="match status" value="1"/>
</dbReference>
<feature type="signal peptide" evidence="1">
    <location>
        <begin position="1"/>
        <end position="20"/>
    </location>
</feature>
<feature type="chain" id="PRO_5040907480" evidence="1">
    <location>
        <begin position="21"/>
        <end position="101"/>
    </location>
</feature>